<comment type="similarity">
    <text evidence="1">Belongs to the ABC transporter superfamily.</text>
</comment>
<gene>
    <name evidence="6" type="ORF">GCM10010841_17090</name>
</gene>
<evidence type="ECO:0000313" key="6">
    <source>
        <dbReference type="EMBL" id="GGM09278.1"/>
    </source>
</evidence>
<evidence type="ECO:0000259" key="5">
    <source>
        <dbReference type="Pfam" id="PF00005"/>
    </source>
</evidence>
<evidence type="ECO:0000313" key="7">
    <source>
        <dbReference type="Proteomes" id="UP000661918"/>
    </source>
</evidence>
<evidence type="ECO:0000256" key="1">
    <source>
        <dbReference type="ARBA" id="ARBA00005417"/>
    </source>
</evidence>
<sequence>MIEVTHHGKRYGAHQAVQDLSFTVSPGTVSGLLGSNGAGKTTTIRRPTAGTVRVADFDV</sequence>
<dbReference type="InterPro" id="IPR027417">
    <property type="entry name" value="P-loop_NTPase"/>
</dbReference>
<dbReference type="EMBL" id="BMOM01000011">
    <property type="protein sequence ID" value="GGM09278.1"/>
    <property type="molecule type" value="Genomic_DNA"/>
</dbReference>
<dbReference type="Gene3D" id="3.40.50.300">
    <property type="entry name" value="P-loop containing nucleotide triphosphate hydrolases"/>
    <property type="match status" value="1"/>
</dbReference>
<keyword evidence="4" id="KW-0067">ATP-binding</keyword>
<dbReference type="PANTHER" id="PTHR42711">
    <property type="entry name" value="ABC TRANSPORTER ATP-BINDING PROTEIN"/>
    <property type="match status" value="1"/>
</dbReference>
<accession>A0ABQ2GT05</accession>
<comment type="caution">
    <text evidence="6">The sequence shown here is derived from an EMBL/GenBank/DDBJ whole genome shotgun (WGS) entry which is preliminary data.</text>
</comment>
<keyword evidence="7" id="KW-1185">Reference proteome</keyword>
<evidence type="ECO:0000256" key="4">
    <source>
        <dbReference type="ARBA" id="ARBA00022840"/>
    </source>
</evidence>
<dbReference type="Pfam" id="PF00005">
    <property type="entry name" value="ABC_tran"/>
    <property type="match status" value="1"/>
</dbReference>
<dbReference type="Proteomes" id="UP000661918">
    <property type="component" value="Unassembled WGS sequence"/>
</dbReference>
<organism evidence="6 7">
    <name type="scientific">Deinococcus aerophilus</name>
    <dbReference type="NCBI Taxonomy" id="522488"/>
    <lineage>
        <taxon>Bacteria</taxon>
        <taxon>Thermotogati</taxon>
        <taxon>Deinococcota</taxon>
        <taxon>Deinococci</taxon>
        <taxon>Deinococcales</taxon>
        <taxon>Deinococcaceae</taxon>
        <taxon>Deinococcus</taxon>
    </lineage>
</organism>
<reference evidence="7" key="1">
    <citation type="journal article" date="2019" name="Int. J. Syst. Evol. Microbiol.">
        <title>The Global Catalogue of Microorganisms (GCM) 10K type strain sequencing project: providing services to taxonomists for standard genome sequencing and annotation.</title>
        <authorList>
            <consortium name="The Broad Institute Genomics Platform"/>
            <consortium name="The Broad Institute Genome Sequencing Center for Infectious Disease"/>
            <person name="Wu L."/>
            <person name="Ma J."/>
        </authorList>
    </citation>
    <scope>NUCLEOTIDE SEQUENCE [LARGE SCALE GENOMIC DNA]</scope>
    <source>
        <strain evidence="7">JCM 15443</strain>
    </source>
</reference>
<dbReference type="InterPro" id="IPR003439">
    <property type="entry name" value="ABC_transporter-like_ATP-bd"/>
</dbReference>
<dbReference type="InterPro" id="IPR050763">
    <property type="entry name" value="ABC_transporter_ATP-binding"/>
</dbReference>
<dbReference type="RefSeq" id="WP_188903398.1">
    <property type="nucleotide sequence ID" value="NZ_BMOM01000011.1"/>
</dbReference>
<dbReference type="PANTHER" id="PTHR42711:SF5">
    <property type="entry name" value="ABC TRANSPORTER ATP-BINDING PROTEIN NATA"/>
    <property type="match status" value="1"/>
</dbReference>
<evidence type="ECO:0000256" key="3">
    <source>
        <dbReference type="ARBA" id="ARBA00022741"/>
    </source>
</evidence>
<keyword evidence="2" id="KW-0813">Transport</keyword>
<proteinExistence type="inferred from homology"/>
<dbReference type="SUPFAM" id="SSF52540">
    <property type="entry name" value="P-loop containing nucleoside triphosphate hydrolases"/>
    <property type="match status" value="1"/>
</dbReference>
<keyword evidence="3" id="KW-0547">Nucleotide-binding</keyword>
<evidence type="ECO:0000256" key="2">
    <source>
        <dbReference type="ARBA" id="ARBA00022448"/>
    </source>
</evidence>
<feature type="domain" description="ABC transporter" evidence="5">
    <location>
        <begin position="17"/>
        <end position="45"/>
    </location>
</feature>
<protein>
    <recommendedName>
        <fullName evidence="5">ABC transporter domain-containing protein</fullName>
    </recommendedName>
</protein>
<name>A0ABQ2GT05_9DEIO</name>